<reference evidence="3" key="1">
    <citation type="submission" date="2020-09" db="EMBL/GenBank/DDBJ databases">
        <authorList>
            <person name="Yoon J.-W."/>
        </authorList>
    </citation>
    <scope>NUCLEOTIDE SEQUENCE</scope>
    <source>
        <strain evidence="3">KMU-158</strain>
    </source>
</reference>
<evidence type="ECO:0000259" key="1">
    <source>
        <dbReference type="Pfam" id="PF13387"/>
    </source>
</evidence>
<dbReference type="EMBL" id="JACXLD010000012">
    <property type="protein sequence ID" value="MBD2860123.1"/>
    <property type="molecule type" value="Genomic_DNA"/>
</dbReference>
<dbReference type="Proteomes" id="UP000610558">
    <property type="component" value="Unassembled WGS sequence"/>
</dbReference>
<evidence type="ECO:0000259" key="2">
    <source>
        <dbReference type="Pfam" id="PF25225"/>
    </source>
</evidence>
<evidence type="ECO:0000313" key="4">
    <source>
        <dbReference type="Proteomes" id="UP000610558"/>
    </source>
</evidence>
<evidence type="ECO:0000313" key="3">
    <source>
        <dbReference type="EMBL" id="MBD2860123.1"/>
    </source>
</evidence>
<feature type="domain" description="Lnb N-terminal periplasmic" evidence="1">
    <location>
        <begin position="127"/>
        <end position="235"/>
    </location>
</feature>
<proteinExistence type="predicted"/>
<dbReference type="AlphaFoldDB" id="A0A927C4Q5"/>
<protein>
    <submittedName>
        <fullName evidence="3">DUF4105 domain-containing protein</fullName>
    </submittedName>
</protein>
<name>A0A927C4Q5_9GAMM</name>
<feature type="domain" description="DUF7843" evidence="2">
    <location>
        <begin position="46"/>
        <end position="113"/>
    </location>
</feature>
<gene>
    <name evidence="3" type="ORF">IB286_14055</name>
</gene>
<accession>A0A927C4Q5</accession>
<sequence>MGRFFCLGFFAVKDGMGKVIKSLAVFLIVIVAGSASAAEQAMSMEHIAQSRAWQTLLHMPRSGGPSYIRDPRFFLAENGSVDPFAELQATLAAFKEQPELACFYPARRQFLQQAGLMSGTAEPVCEEFDSWRSKLDVQRMVLVLASSYLNSPSSMYGHTFLRLDPAGERSASPYLSYALNFGARIPAGENGLLYAYKGIFGGYPGVFSLQPYYEKIQEYTRLENRDMWEYELDLN</sequence>
<dbReference type="Pfam" id="PF13387">
    <property type="entry name" value="Lnb_N"/>
    <property type="match status" value="1"/>
</dbReference>
<keyword evidence="4" id="KW-1185">Reference proteome</keyword>
<dbReference type="Pfam" id="PF25225">
    <property type="entry name" value="DUF7843"/>
    <property type="match status" value="1"/>
</dbReference>
<organism evidence="3 4">
    <name type="scientific">Spongiibacter pelagi</name>
    <dbReference type="NCBI Taxonomy" id="2760804"/>
    <lineage>
        <taxon>Bacteria</taxon>
        <taxon>Pseudomonadati</taxon>
        <taxon>Pseudomonadota</taxon>
        <taxon>Gammaproteobacteria</taxon>
        <taxon>Cellvibrionales</taxon>
        <taxon>Spongiibacteraceae</taxon>
        <taxon>Spongiibacter</taxon>
    </lineage>
</organism>
<dbReference type="InterPro" id="IPR025178">
    <property type="entry name" value="Lnb_N"/>
</dbReference>
<dbReference type="InterPro" id="IPR057165">
    <property type="entry name" value="DUF7843"/>
</dbReference>
<comment type="caution">
    <text evidence="3">The sequence shown here is derived from an EMBL/GenBank/DDBJ whole genome shotgun (WGS) entry which is preliminary data.</text>
</comment>